<reference evidence="1 2" key="1">
    <citation type="journal article" date="2016" name="Mol. Biol. Evol.">
        <title>Comparative Genomics of Early-Diverging Mushroom-Forming Fungi Provides Insights into the Origins of Lignocellulose Decay Capabilities.</title>
        <authorList>
            <person name="Nagy L.G."/>
            <person name="Riley R."/>
            <person name="Tritt A."/>
            <person name="Adam C."/>
            <person name="Daum C."/>
            <person name="Floudas D."/>
            <person name="Sun H."/>
            <person name="Yadav J.S."/>
            <person name="Pangilinan J."/>
            <person name="Larsson K.H."/>
            <person name="Matsuura K."/>
            <person name="Barry K."/>
            <person name="Labutti K."/>
            <person name="Kuo R."/>
            <person name="Ohm R.A."/>
            <person name="Bhattacharya S.S."/>
            <person name="Shirouzu T."/>
            <person name="Yoshinaga Y."/>
            <person name="Martin F.M."/>
            <person name="Grigoriev I.V."/>
            <person name="Hibbett D.S."/>
        </authorList>
    </citation>
    <scope>NUCLEOTIDE SEQUENCE [LARGE SCALE GENOMIC DNA]</scope>
    <source>
        <strain evidence="1 2">HHB12029</strain>
    </source>
</reference>
<keyword evidence="2" id="KW-1185">Reference proteome</keyword>
<name>A0A166BMI4_EXIGL</name>
<protein>
    <recommendedName>
        <fullName evidence="3">F-box domain-containing protein</fullName>
    </recommendedName>
</protein>
<dbReference type="InterPro" id="IPR032675">
    <property type="entry name" value="LRR_dom_sf"/>
</dbReference>
<gene>
    <name evidence="1" type="ORF">EXIGLDRAFT_458234</name>
</gene>
<evidence type="ECO:0008006" key="3">
    <source>
        <dbReference type="Google" id="ProtNLM"/>
    </source>
</evidence>
<dbReference type="Gene3D" id="3.80.10.10">
    <property type="entry name" value="Ribonuclease Inhibitor"/>
    <property type="match status" value="1"/>
</dbReference>
<proteinExistence type="predicted"/>
<evidence type="ECO:0000313" key="2">
    <source>
        <dbReference type="Proteomes" id="UP000077266"/>
    </source>
</evidence>
<dbReference type="AlphaFoldDB" id="A0A166BMI4"/>
<dbReference type="SUPFAM" id="SSF52047">
    <property type="entry name" value="RNI-like"/>
    <property type="match status" value="1"/>
</dbReference>
<organism evidence="1 2">
    <name type="scientific">Exidia glandulosa HHB12029</name>
    <dbReference type="NCBI Taxonomy" id="1314781"/>
    <lineage>
        <taxon>Eukaryota</taxon>
        <taxon>Fungi</taxon>
        <taxon>Dikarya</taxon>
        <taxon>Basidiomycota</taxon>
        <taxon>Agaricomycotina</taxon>
        <taxon>Agaricomycetes</taxon>
        <taxon>Auriculariales</taxon>
        <taxon>Exidiaceae</taxon>
        <taxon>Exidia</taxon>
    </lineage>
</organism>
<accession>A0A166BMI4</accession>
<sequence>MSAFGPPPTEPLSVRRTKRTIVQVCSAWRDMATPFLYEYLAPENHSQAYGLYKLLQRRPQLGKFTRHIAFAVRAPYNDIEAHLFLVAHILLLVPFTQSVHFLFLSGLVPSKAPHILKGPRGQQWGWKSLHWVDTTLNDPRKLERMLNHCPALEELHLAGATVSAASRANTRLLLPQLRMLSVRDADDAVLEMVSGWTMPRLTHLSLALSSRERDDRLPRALLQQYGRTLKCLRIDGPGLSDGTITDLIAMCPNLEELISRAGIALPHKPMARLRKVGLLRSSAAGSAILAEHLRVYATLPALRTITVIEDARFALSAEDAARIFATNYDRLEFVDASGITIALPTSADRAQ</sequence>
<dbReference type="Proteomes" id="UP000077266">
    <property type="component" value="Unassembled WGS sequence"/>
</dbReference>
<evidence type="ECO:0000313" key="1">
    <source>
        <dbReference type="EMBL" id="KZW02470.1"/>
    </source>
</evidence>
<dbReference type="EMBL" id="KV425888">
    <property type="protein sequence ID" value="KZW02470.1"/>
    <property type="molecule type" value="Genomic_DNA"/>
</dbReference>
<dbReference type="OrthoDB" id="10496665at2759"/>
<dbReference type="InParanoid" id="A0A166BMI4"/>